<name>W6MTS0_9ASCO</name>
<dbReference type="EMBL" id="HG793129">
    <property type="protein sequence ID" value="CDK28632.1"/>
    <property type="molecule type" value="Genomic_DNA"/>
</dbReference>
<dbReference type="RefSeq" id="XP_022460622.1">
    <property type="nucleotide sequence ID" value="XM_022601369.1"/>
</dbReference>
<sequence length="196" mass="21687">MIKLASCAGDLLQRLDDCKPDDLACECCALQSLQAECFELCAGSPSTGFMTVMFDDCETLGDVNACSLPFKKTDNEQAKISKEKFGKRPKDSDKMKVIYKIKSVPGLSDSIVKSHLEVDVAVAENKSTVAEHKKIESAKTKENVTKVDTSGTYTIHLPSEQITNNFYLPIESLASTKSHWKMLSLLALPLFFYLTF</sequence>
<keyword evidence="2" id="KW-1185">Reference proteome</keyword>
<evidence type="ECO:0000313" key="1">
    <source>
        <dbReference type="EMBL" id="CDK28632.1"/>
    </source>
</evidence>
<dbReference type="Proteomes" id="UP000019384">
    <property type="component" value="Unassembled WGS sequence"/>
</dbReference>
<evidence type="ECO:0000313" key="2">
    <source>
        <dbReference type="Proteomes" id="UP000019384"/>
    </source>
</evidence>
<dbReference type="OrthoDB" id="4087523at2759"/>
<proteinExistence type="predicted"/>
<dbReference type="GeneID" id="34522010"/>
<organism evidence="1 2">
    <name type="scientific">Kuraishia capsulata CBS 1993</name>
    <dbReference type="NCBI Taxonomy" id="1382522"/>
    <lineage>
        <taxon>Eukaryota</taxon>
        <taxon>Fungi</taxon>
        <taxon>Dikarya</taxon>
        <taxon>Ascomycota</taxon>
        <taxon>Saccharomycotina</taxon>
        <taxon>Pichiomycetes</taxon>
        <taxon>Pichiales</taxon>
        <taxon>Pichiaceae</taxon>
        <taxon>Kuraishia</taxon>
    </lineage>
</organism>
<dbReference type="HOGENOM" id="CLU_1390436_0_0_1"/>
<reference evidence="1" key="1">
    <citation type="submission" date="2013-12" db="EMBL/GenBank/DDBJ databases">
        <authorList>
            <person name="Genoscope - CEA"/>
        </authorList>
    </citation>
    <scope>NUCLEOTIDE SEQUENCE</scope>
    <source>
        <strain evidence="1">CBS 1993</strain>
    </source>
</reference>
<gene>
    <name evidence="1" type="ORF">KUCA_T00004616001</name>
</gene>
<dbReference type="AlphaFoldDB" id="W6MTS0"/>
<accession>W6MTS0</accession>
<reference evidence="1" key="2">
    <citation type="submission" date="2014-02" db="EMBL/GenBank/DDBJ databases">
        <title>Complete DNA sequence of /Kuraishia capsulata/ illustrates novel genomic features among budding yeasts (/Saccharomycotina/).</title>
        <authorList>
            <person name="Morales L."/>
            <person name="Noel B."/>
            <person name="Porcel B."/>
            <person name="Marcet-Houben M."/>
            <person name="Hullo M-F."/>
            <person name="Sacerdot C."/>
            <person name="Tekaia F."/>
            <person name="Leh-Louis V."/>
            <person name="Despons L."/>
            <person name="Khanna V."/>
            <person name="Aury J-M."/>
            <person name="Barbe V."/>
            <person name="Couloux A."/>
            <person name="Labadie K."/>
            <person name="Pelletier E."/>
            <person name="Souciet J-L."/>
            <person name="Boekhout T."/>
            <person name="Gabaldon T."/>
            <person name="Wincker P."/>
            <person name="Dujon B."/>
        </authorList>
    </citation>
    <scope>NUCLEOTIDE SEQUENCE</scope>
    <source>
        <strain evidence="1">CBS 1993</strain>
    </source>
</reference>
<protein>
    <submittedName>
        <fullName evidence="1">Uncharacterized protein</fullName>
    </submittedName>
</protein>